<dbReference type="STRING" id="1123269.NX02_07770"/>
<organism evidence="2 3">
    <name type="scientific">Sphingomonas sanxanigenens DSM 19645 = NX02</name>
    <dbReference type="NCBI Taxonomy" id="1123269"/>
    <lineage>
        <taxon>Bacteria</taxon>
        <taxon>Pseudomonadati</taxon>
        <taxon>Pseudomonadota</taxon>
        <taxon>Alphaproteobacteria</taxon>
        <taxon>Sphingomonadales</taxon>
        <taxon>Sphingomonadaceae</taxon>
        <taxon>Sphingomonas</taxon>
    </lineage>
</organism>
<evidence type="ECO:0000259" key="1">
    <source>
        <dbReference type="Pfam" id="PF13577"/>
    </source>
</evidence>
<dbReference type="PATRIC" id="fig|1123269.5.peg.1515"/>
<dbReference type="HOGENOM" id="CLU_106738_10_2_5"/>
<sequence length="151" mass="16451">MSSADLIEKDAIAQVYVRYCEIVDSKDFDRMDEVFTEDAVGDYTQALGPGVISPNRASLIASMHANLGPQSSCGATHHNVLNFRIRTDGDSATARVHYYAVHRGRGAHEGALYSMWGQYADDLVRTDAGWRVARRVYTVALTEGPSAVVAG</sequence>
<dbReference type="KEGG" id="ssan:NX02_07770"/>
<keyword evidence="3" id="KW-1185">Reference proteome</keyword>
<dbReference type="Proteomes" id="UP000018851">
    <property type="component" value="Chromosome"/>
</dbReference>
<gene>
    <name evidence="2" type="ORF">NX02_07770</name>
</gene>
<feature type="domain" description="SnoaL-like" evidence="1">
    <location>
        <begin position="6"/>
        <end position="135"/>
    </location>
</feature>
<dbReference type="EMBL" id="CP006644">
    <property type="protein sequence ID" value="AHE53279.1"/>
    <property type="molecule type" value="Genomic_DNA"/>
</dbReference>
<dbReference type="Pfam" id="PF13577">
    <property type="entry name" value="SnoaL_4"/>
    <property type="match status" value="1"/>
</dbReference>
<evidence type="ECO:0000313" key="3">
    <source>
        <dbReference type="Proteomes" id="UP000018851"/>
    </source>
</evidence>
<dbReference type="SUPFAM" id="SSF54427">
    <property type="entry name" value="NTF2-like"/>
    <property type="match status" value="1"/>
</dbReference>
<dbReference type="Gene3D" id="3.10.450.50">
    <property type="match status" value="1"/>
</dbReference>
<name>W0A5P1_9SPHN</name>
<evidence type="ECO:0000313" key="2">
    <source>
        <dbReference type="EMBL" id="AHE53279.1"/>
    </source>
</evidence>
<dbReference type="eggNOG" id="COG5517">
    <property type="taxonomic scope" value="Bacteria"/>
</dbReference>
<dbReference type="OrthoDB" id="2860904at2"/>
<reference evidence="2 3" key="1">
    <citation type="submission" date="2013-07" db="EMBL/GenBank/DDBJ databases">
        <title>Completed genome of Sphingomonas sanxanigenens NX02.</title>
        <authorList>
            <person name="Ma T."/>
            <person name="Huang H."/>
            <person name="Wu M."/>
            <person name="Li X."/>
            <person name="Li G."/>
        </authorList>
    </citation>
    <scope>NUCLEOTIDE SEQUENCE [LARGE SCALE GENOMIC DNA]</scope>
    <source>
        <strain evidence="2 3">NX02</strain>
    </source>
</reference>
<proteinExistence type="predicted"/>
<accession>W0A5P1</accession>
<dbReference type="AlphaFoldDB" id="W0A5P1"/>
<dbReference type="InterPro" id="IPR037401">
    <property type="entry name" value="SnoaL-like"/>
</dbReference>
<protein>
    <recommendedName>
        <fullName evidence="1">SnoaL-like domain-containing protein</fullName>
    </recommendedName>
</protein>
<dbReference type="InterPro" id="IPR032710">
    <property type="entry name" value="NTF2-like_dom_sf"/>
</dbReference>
<dbReference type="RefSeq" id="WP_025291542.1">
    <property type="nucleotide sequence ID" value="NZ_CP006644.1"/>
</dbReference>